<dbReference type="PANTHER" id="PTHR43439">
    <property type="entry name" value="PHENYLACETATE-COENZYME A LIGASE"/>
    <property type="match status" value="1"/>
</dbReference>
<dbReference type="InterPro" id="IPR051414">
    <property type="entry name" value="Adenylate-forming_Reductase"/>
</dbReference>
<evidence type="ECO:0000259" key="4">
    <source>
        <dbReference type="Pfam" id="PF07993"/>
    </source>
</evidence>
<proteinExistence type="predicted"/>
<protein>
    <recommendedName>
        <fullName evidence="7">Polyketide synthase phosphopantetheine-binding domain-containing protein</fullName>
    </recommendedName>
</protein>
<dbReference type="PANTHER" id="PTHR43439:SF2">
    <property type="entry name" value="ENZYME, PUTATIVE (JCVI)-RELATED"/>
    <property type="match status" value="1"/>
</dbReference>
<dbReference type="Pfam" id="PF23562">
    <property type="entry name" value="AMP-binding_C_3"/>
    <property type="match status" value="1"/>
</dbReference>
<dbReference type="EMBL" id="OZ037954">
    <property type="protein sequence ID" value="CAL1699317.1"/>
    <property type="molecule type" value="Genomic_DNA"/>
</dbReference>
<keyword evidence="2" id="KW-0597">Phosphoprotein</keyword>
<keyword evidence="6" id="KW-1185">Reference proteome</keyword>
<feature type="domain" description="Thioester reductase (TE)" evidence="4">
    <location>
        <begin position="709"/>
        <end position="946"/>
    </location>
</feature>
<dbReference type="Gene3D" id="3.40.50.720">
    <property type="entry name" value="NAD(P)-binding Rossmann-like Domain"/>
    <property type="match status" value="1"/>
</dbReference>
<evidence type="ECO:0000313" key="5">
    <source>
        <dbReference type="EMBL" id="CAL1699317.1"/>
    </source>
</evidence>
<evidence type="ECO:0000256" key="2">
    <source>
        <dbReference type="ARBA" id="ARBA00022553"/>
    </source>
</evidence>
<dbReference type="Gene3D" id="1.10.1200.10">
    <property type="entry name" value="ACP-like"/>
    <property type="match status" value="1"/>
</dbReference>
<evidence type="ECO:0000256" key="1">
    <source>
        <dbReference type="ARBA" id="ARBA00022450"/>
    </source>
</evidence>
<dbReference type="Pfam" id="PF07993">
    <property type="entry name" value="NAD_binding_4"/>
    <property type="match status" value="1"/>
</dbReference>
<gene>
    <name evidence="5" type="ORF">GFSPODELE1_LOCUS2609</name>
</gene>
<accession>A0ABP1CUG1</accession>
<dbReference type="InterPro" id="IPR013120">
    <property type="entry name" value="FAR_NAD-bd"/>
</dbReference>
<organism evidence="5 6">
    <name type="scientific">Somion occarium</name>
    <dbReference type="NCBI Taxonomy" id="3059160"/>
    <lineage>
        <taxon>Eukaryota</taxon>
        <taxon>Fungi</taxon>
        <taxon>Dikarya</taxon>
        <taxon>Basidiomycota</taxon>
        <taxon>Agaricomycotina</taxon>
        <taxon>Agaricomycetes</taxon>
        <taxon>Polyporales</taxon>
        <taxon>Cerrenaceae</taxon>
        <taxon>Somion</taxon>
    </lineage>
</organism>
<sequence length="1074" mass="118753">MHPDNYKTLPIPPLPKTQCLSTQTFSQPKLDGSLTIPEIYDWHLGHSPQHPLFVYSDETGVTTTIYWPDGARGVHRAGRLVQYLAKETTAQHPRPLIFAILASTDTITYFTLMEGIIRAGYTVFPISPRNSAVAVAHLLTKTSAERVFVGPEVGLQDLAAASLKIMSQAGTACPILDTVPPFESFYPKISEADFEPLTPFKPNWDDPAVIMHSSGSTAFPKPIVWSHYRYFMLCIVPYLGERDMTGQRLACHSMPMYHGMGIMQTGWTATAGLTLTAFRPQSPAIGPTPELVIKGAIDTKSDVIFCVPSFIEAWAKNPEHVRHLQQIQGILYGGGPLSQSVGDALTKQDVSIFILYGCSECGIFSPILPKTSGLDWNYFTFPTGIETRFVWDSNGNAELLVLPGTFLVPNILNTIIDGTDAYATSDLLSPHPTKPGYWKIYGRADDQIMHNTGEKTNPAPLENILNQDLHIQASVIFGRGKFNAGVVIDPRAGFGFDPKHQDQLVEFRNKIWPTVERMNEYAPQHSRLFKEMIMVASSSKPFTYTAKNTARRQAIIADYEPEIEALYAAVDETTQADITPPSSWDLQSSLRFVREVVRRVLTHEVNDSDDIFQKGCDSLQATWIRNSLLHALRDTTNVNTRSFSSSFVYQHPSINALASFVTRAPGSEHSDANDSRPVENMLRIVDKYSASLVSHFPLTGTPTHDTVVLTGSTGGLGVNLLVRLVVSPDVARVYALNRKNQQSLKDRQRVALEERGFDAKIVDSEKVVLIETDLTKDTLGLSHDLLEEIRASATHIIHNAWPVNFNLSLSSFEPNIRSLRTLIDIALASPLPSPPRLIFISSVGVLRHVDTAAPIPEQPIEANVAVGTGYSESKWVAEKLLNVVASKSSLRPVSIRVGQVSGGASGAWNQAEWFPALVKSSVHLGHLPTLPQKISWISAGAVAQAIIEMRNSHVPLLHLAHPRPVPWQTMIEPIAKELALPLVSYDDWLELLEDKGTGLAPDAEVDVLSRFPALKLMDFFSRARETRSSIEAMGIPMLDVSEASRVAPMLHELPELTRDDVLSWLAYWRRSGFI</sequence>
<reference evidence="6" key="1">
    <citation type="submission" date="2024-04" db="EMBL/GenBank/DDBJ databases">
        <authorList>
            <person name="Shaw F."/>
            <person name="Minotto A."/>
        </authorList>
    </citation>
    <scope>NUCLEOTIDE SEQUENCE [LARGE SCALE GENOMIC DNA]</scope>
</reference>
<dbReference type="InterPro" id="IPR042099">
    <property type="entry name" value="ANL_N_sf"/>
</dbReference>
<dbReference type="SUPFAM" id="SSF56801">
    <property type="entry name" value="Acetyl-CoA synthetase-like"/>
    <property type="match status" value="1"/>
</dbReference>
<evidence type="ECO:0000259" key="3">
    <source>
        <dbReference type="Pfam" id="PF00501"/>
    </source>
</evidence>
<dbReference type="InterPro" id="IPR036291">
    <property type="entry name" value="NAD(P)-bd_dom_sf"/>
</dbReference>
<keyword evidence="1" id="KW-0596">Phosphopantetheine</keyword>
<dbReference type="SUPFAM" id="SSF47336">
    <property type="entry name" value="ACP-like"/>
    <property type="match status" value="1"/>
</dbReference>
<evidence type="ECO:0008006" key="7">
    <source>
        <dbReference type="Google" id="ProtNLM"/>
    </source>
</evidence>
<dbReference type="Pfam" id="PF00501">
    <property type="entry name" value="AMP-binding"/>
    <property type="match status" value="1"/>
</dbReference>
<name>A0ABP1CUG1_9APHY</name>
<dbReference type="SUPFAM" id="SSF51735">
    <property type="entry name" value="NAD(P)-binding Rossmann-fold domains"/>
    <property type="match status" value="1"/>
</dbReference>
<feature type="domain" description="AMP-dependent synthetase/ligase" evidence="3">
    <location>
        <begin position="105"/>
        <end position="367"/>
    </location>
</feature>
<dbReference type="InterPro" id="IPR000873">
    <property type="entry name" value="AMP-dep_synth/lig_dom"/>
</dbReference>
<dbReference type="InterPro" id="IPR036736">
    <property type="entry name" value="ACP-like_sf"/>
</dbReference>
<dbReference type="Proteomes" id="UP001497453">
    <property type="component" value="Chromosome 11"/>
</dbReference>
<dbReference type="Gene3D" id="3.40.50.12780">
    <property type="entry name" value="N-terminal domain of ligase-like"/>
    <property type="match status" value="1"/>
</dbReference>
<evidence type="ECO:0000313" key="6">
    <source>
        <dbReference type="Proteomes" id="UP001497453"/>
    </source>
</evidence>